<reference evidence="1" key="1">
    <citation type="journal article" date="2021" name="Nat. Commun.">
        <title>Genetic determinants of endophytism in the Arabidopsis root mycobiome.</title>
        <authorList>
            <person name="Mesny F."/>
            <person name="Miyauchi S."/>
            <person name="Thiergart T."/>
            <person name="Pickel B."/>
            <person name="Atanasova L."/>
            <person name="Karlsson M."/>
            <person name="Huettel B."/>
            <person name="Barry K.W."/>
            <person name="Haridas S."/>
            <person name="Chen C."/>
            <person name="Bauer D."/>
            <person name="Andreopoulos W."/>
            <person name="Pangilinan J."/>
            <person name="LaButti K."/>
            <person name="Riley R."/>
            <person name="Lipzen A."/>
            <person name="Clum A."/>
            <person name="Drula E."/>
            <person name="Henrissat B."/>
            <person name="Kohler A."/>
            <person name="Grigoriev I.V."/>
            <person name="Martin F.M."/>
            <person name="Hacquard S."/>
        </authorList>
    </citation>
    <scope>NUCLEOTIDE SEQUENCE</scope>
    <source>
        <strain evidence="1">MPI-CAGE-AT-0016</strain>
    </source>
</reference>
<dbReference type="Proteomes" id="UP000813385">
    <property type="component" value="Unassembled WGS sequence"/>
</dbReference>
<evidence type="ECO:0000313" key="2">
    <source>
        <dbReference type="Proteomes" id="UP000813385"/>
    </source>
</evidence>
<dbReference type="InterPro" id="IPR050275">
    <property type="entry name" value="PGM_Phosphatase"/>
</dbReference>
<dbReference type="InterPro" id="IPR013078">
    <property type="entry name" value="His_Pase_superF_clade-1"/>
</dbReference>
<dbReference type="SUPFAM" id="SSF53254">
    <property type="entry name" value="Phosphoglycerate mutase-like"/>
    <property type="match status" value="1"/>
</dbReference>
<dbReference type="PANTHER" id="PTHR48100">
    <property type="entry name" value="BROAD-SPECIFICITY PHOSPHATASE YOR283W-RELATED"/>
    <property type="match status" value="1"/>
</dbReference>
<dbReference type="Pfam" id="PF00300">
    <property type="entry name" value="His_Phos_1"/>
    <property type="match status" value="1"/>
</dbReference>
<evidence type="ECO:0000313" key="1">
    <source>
        <dbReference type="EMBL" id="KAH7376835.1"/>
    </source>
</evidence>
<accession>A0A8K0XAN1</accession>
<protein>
    <submittedName>
        <fullName evidence="1">Histidine phosphatase superfamily</fullName>
    </submittedName>
</protein>
<dbReference type="PANTHER" id="PTHR48100:SF1">
    <property type="entry name" value="HISTIDINE PHOSPHATASE FAMILY PROTEIN-RELATED"/>
    <property type="match status" value="1"/>
</dbReference>
<dbReference type="GO" id="GO:0005737">
    <property type="term" value="C:cytoplasm"/>
    <property type="evidence" value="ECO:0007669"/>
    <property type="project" value="TreeGrafter"/>
</dbReference>
<comment type="caution">
    <text evidence="1">The sequence shown here is derived from an EMBL/GenBank/DDBJ whole genome shotgun (WGS) entry which is preliminary data.</text>
</comment>
<dbReference type="InterPro" id="IPR029033">
    <property type="entry name" value="His_PPase_superfam"/>
</dbReference>
<keyword evidence="2" id="KW-1185">Reference proteome</keyword>
<sequence length="409" mass="46913">MPFLYAPRPIPVEIRPYKYTVVSEFLDLERLVPEHNPGSVDGTYAIHTDDNFLKPDLRPFPGQDGHKRALEALINRNGGPECCRLVYITRHAESDHNVKADVLGKAESAAAADHFEADRDPSLSAKGVEQAMRLGNQMLDSEAAAFGLPSIVHCSPLWRCVQTAAYSGGNYHFSLDIKLNDDWREWKGPGQLHVSDARSTKTVLCRRIDTLEGHLGGAEVTPLFPDRFTEKDEAFFEPETFVNVAIRLERALDELFQGDSLCRHIVTHGRTLHSLMRVLGFKRYSTGRKEYRVWDFENAGTIVTLLKREPRVDPMQQLEYDRALQQEEMRYINSIYQEGINDGFLRIQERARQDPEIRNIWMEKLNALREEMRVNNAVGWRYELLAKALQGIFQHGDFQVRTDDRLNGF</sequence>
<proteinExistence type="predicted"/>
<dbReference type="CDD" id="cd07067">
    <property type="entry name" value="HP_PGM_like"/>
    <property type="match status" value="1"/>
</dbReference>
<dbReference type="OrthoDB" id="4818801at2759"/>
<dbReference type="GO" id="GO:0016791">
    <property type="term" value="F:phosphatase activity"/>
    <property type="evidence" value="ECO:0007669"/>
    <property type="project" value="TreeGrafter"/>
</dbReference>
<dbReference type="EMBL" id="JAGPXD010000001">
    <property type="protein sequence ID" value="KAH7376835.1"/>
    <property type="molecule type" value="Genomic_DNA"/>
</dbReference>
<name>A0A8K0XAN1_9PEZI</name>
<organism evidence="1 2">
    <name type="scientific">Plectosphaerella cucumerina</name>
    <dbReference type="NCBI Taxonomy" id="40658"/>
    <lineage>
        <taxon>Eukaryota</taxon>
        <taxon>Fungi</taxon>
        <taxon>Dikarya</taxon>
        <taxon>Ascomycota</taxon>
        <taxon>Pezizomycotina</taxon>
        <taxon>Sordariomycetes</taxon>
        <taxon>Hypocreomycetidae</taxon>
        <taxon>Glomerellales</taxon>
        <taxon>Plectosphaerellaceae</taxon>
        <taxon>Plectosphaerella</taxon>
    </lineage>
</organism>
<dbReference type="AlphaFoldDB" id="A0A8K0XAN1"/>
<dbReference type="SMART" id="SM00855">
    <property type="entry name" value="PGAM"/>
    <property type="match status" value="1"/>
</dbReference>
<dbReference type="Gene3D" id="3.40.50.1240">
    <property type="entry name" value="Phosphoglycerate mutase-like"/>
    <property type="match status" value="1"/>
</dbReference>
<gene>
    <name evidence="1" type="ORF">B0T11DRAFT_324698</name>
</gene>